<evidence type="ECO:0000313" key="2">
    <source>
        <dbReference type="EMBL" id="OAB27748.1"/>
    </source>
</evidence>
<keyword evidence="3" id="KW-1185">Reference proteome</keyword>
<gene>
    <name evidence="2" type="ORF">FBFR_10595</name>
</gene>
<accession>A0A167WU60</accession>
<dbReference type="STRING" id="249352.SAMN05444395_1225"/>
<proteinExistence type="predicted"/>
<dbReference type="AlphaFoldDB" id="A0A167WU60"/>
<dbReference type="EMBL" id="LVJE01000015">
    <property type="protein sequence ID" value="OAB27748.1"/>
    <property type="molecule type" value="Genomic_DNA"/>
</dbReference>
<organism evidence="2 3">
    <name type="scientific">Flavobacterium fryxellicola</name>
    <dbReference type="NCBI Taxonomy" id="249352"/>
    <lineage>
        <taxon>Bacteria</taxon>
        <taxon>Pseudomonadati</taxon>
        <taxon>Bacteroidota</taxon>
        <taxon>Flavobacteriia</taxon>
        <taxon>Flavobacteriales</taxon>
        <taxon>Flavobacteriaceae</taxon>
        <taxon>Flavobacterium</taxon>
    </lineage>
</organism>
<comment type="caution">
    <text evidence="2">The sequence shown here is derived from an EMBL/GenBank/DDBJ whole genome shotgun (WGS) entry which is preliminary data.</text>
</comment>
<feature type="transmembrane region" description="Helical" evidence="1">
    <location>
        <begin position="138"/>
        <end position="155"/>
    </location>
</feature>
<keyword evidence="1" id="KW-0812">Transmembrane</keyword>
<dbReference type="OrthoDB" id="8097020at2"/>
<dbReference type="RefSeq" id="WP_066080954.1">
    <property type="nucleotide sequence ID" value="NZ_FRDK01000022.1"/>
</dbReference>
<feature type="transmembrane region" description="Helical" evidence="1">
    <location>
        <begin position="20"/>
        <end position="41"/>
    </location>
</feature>
<evidence type="ECO:0000256" key="1">
    <source>
        <dbReference type="SAM" id="Phobius"/>
    </source>
</evidence>
<evidence type="ECO:0000313" key="3">
    <source>
        <dbReference type="Proteomes" id="UP000077164"/>
    </source>
</evidence>
<protein>
    <submittedName>
        <fullName evidence="2">Uncharacterized protein</fullName>
    </submittedName>
</protein>
<reference evidence="2 3" key="1">
    <citation type="submission" date="2016-03" db="EMBL/GenBank/DDBJ databases">
        <title>Draft genome sequence of Flavobacterium fryxellicola DSM 16209.</title>
        <authorList>
            <person name="Shin S.-K."/>
            <person name="Yi H."/>
        </authorList>
    </citation>
    <scope>NUCLEOTIDE SEQUENCE [LARGE SCALE GENOMIC DNA]</scope>
    <source>
        <strain evidence="2 3">DSM 16209</strain>
    </source>
</reference>
<feature type="transmembrane region" description="Helical" evidence="1">
    <location>
        <begin position="47"/>
        <end position="72"/>
    </location>
</feature>
<sequence length="259" mass="30439">MAEFSPHTDIYKIKNRLENINFFIFWLTLFLSIFPIVFVKICEEYEFISLINVFNIIAITLFFIIEILNEYILLPLADSKRRDDFIDNSFGSKFSIKNSIDYYDNQEIENGIYKAAVNQFENCFFTYSLVKISTVSKIVIPTIMLIIMSIIAYFGFSQVPFALTILQAFFSANILGDLVKHLILMNRLASIQDSWLQLFQNVELKREILNHQPHILRYWLQYETLHSKINANISDSTFDKNNEKLTAEWNSLKTKYNIT</sequence>
<dbReference type="Proteomes" id="UP000077164">
    <property type="component" value="Unassembled WGS sequence"/>
</dbReference>
<name>A0A167WU60_9FLAO</name>
<keyword evidence="1" id="KW-1133">Transmembrane helix</keyword>
<keyword evidence="1" id="KW-0472">Membrane</keyword>